<feature type="transmembrane region" description="Helical" evidence="9">
    <location>
        <begin position="568"/>
        <end position="591"/>
    </location>
</feature>
<feature type="transmembrane region" description="Helical" evidence="9">
    <location>
        <begin position="460"/>
        <end position="481"/>
    </location>
</feature>
<keyword evidence="3" id="KW-0813">Transport</keyword>
<dbReference type="GO" id="GO:0035673">
    <property type="term" value="F:oligopeptide transmembrane transporter activity"/>
    <property type="evidence" value="ECO:0007669"/>
    <property type="project" value="InterPro"/>
</dbReference>
<dbReference type="NCBIfam" id="TIGR00728">
    <property type="entry name" value="OPT_sfam"/>
    <property type="match status" value="1"/>
</dbReference>
<feature type="transmembrane region" description="Helical" evidence="9">
    <location>
        <begin position="487"/>
        <end position="508"/>
    </location>
</feature>
<feature type="transmembrane region" description="Helical" evidence="9">
    <location>
        <begin position="220"/>
        <end position="239"/>
    </location>
</feature>
<dbReference type="OrthoDB" id="9986677at2759"/>
<keyword evidence="7 9" id="KW-1133">Transmembrane helix</keyword>
<keyword evidence="5" id="KW-0571">Peptide transport</keyword>
<evidence type="ECO:0000256" key="7">
    <source>
        <dbReference type="ARBA" id="ARBA00022989"/>
    </source>
</evidence>
<evidence type="ECO:0000313" key="11">
    <source>
        <dbReference type="Proteomes" id="UP000193922"/>
    </source>
</evidence>
<evidence type="ECO:0000256" key="2">
    <source>
        <dbReference type="ARBA" id="ARBA00008807"/>
    </source>
</evidence>
<comment type="similarity">
    <text evidence="2">Belongs to the oligopeptide OPT transporter family.</text>
</comment>
<dbReference type="EMBL" id="MCFD01000022">
    <property type="protein sequence ID" value="ORX65750.1"/>
    <property type="molecule type" value="Genomic_DNA"/>
</dbReference>
<keyword evidence="4 9" id="KW-0812">Transmembrane</keyword>
<comment type="caution">
    <text evidence="10">The sequence shown here is derived from an EMBL/GenBank/DDBJ whole genome shotgun (WGS) entry which is preliminary data.</text>
</comment>
<evidence type="ECO:0000313" key="10">
    <source>
        <dbReference type="EMBL" id="ORX65750.1"/>
    </source>
</evidence>
<feature type="transmembrane region" description="Helical" evidence="9">
    <location>
        <begin position="164"/>
        <end position="184"/>
    </location>
</feature>
<protein>
    <submittedName>
        <fullName evidence="10">ATOPT7 protein</fullName>
    </submittedName>
</protein>
<gene>
    <name evidence="10" type="ORF">DL89DRAFT_270714</name>
</gene>
<reference evidence="10 11" key="1">
    <citation type="submission" date="2016-07" db="EMBL/GenBank/DDBJ databases">
        <title>Pervasive Adenine N6-methylation of Active Genes in Fungi.</title>
        <authorList>
            <consortium name="DOE Joint Genome Institute"/>
            <person name="Mondo S.J."/>
            <person name="Dannebaum R.O."/>
            <person name="Kuo R.C."/>
            <person name="Labutti K."/>
            <person name="Haridas S."/>
            <person name="Kuo A."/>
            <person name="Salamov A."/>
            <person name="Ahrendt S.R."/>
            <person name="Lipzen A."/>
            <person name="Sullivan W."/>
            <person name="Andreopoulos W.B."/>
            <person name="Clum A."/>
            <person name="Lindquist E."/>
            <person name="Daum C."/>
            <person name="Ramamoorthy G.K."/>
            <person name="Gryganskyi A."/>
            <person name="Culley D."/>
            <person name="Magnuson J.K."/>
            <person name="James T.Y."/>
            <person name="O'Malley M.A."/>
            <person name="Stajich J.E."/>
            <person name="Spatafora J.W."/>
            <person name="Visel A."/>
            <person name="Grigoriev I.V."/>
        </authorList>
    </citation>
    <scope>NUCLEOTIDE SEQUENCE [LARGE SCALE GENOMIC DNA]</scope>
    <source>
        <strain evidence="10 11">ATCC 12442</strain>
    </source>
</reference>
<dbReference type="GeneID" id="63805447"/>
<dbReference type="GO" id="GO:0016020">
    <property type="term" value="C:membrane"/>
    <property type="evidence" value="ECO:0007669"/>
    <property type="project" value="UniProtKB-SubCell"/>
</dbReference>
<dbReference type="AlphaFoldDB" id="A0A1Y1VWU2"/>
<evidence type="ECO:0000256" key="6">
    <source>
        <dbReference type="ARBA" id="ARBA00022927"/>
    </source>
</evidence>
<feature type="transmembrane region" description="Helical" evidence="9">
    <location>
        <begin position="88"/>
        <end position="110"/>
    </location>
</feature>
<keyword evidence="11" id="KW-1185">Reference proteome</keyword>
<accession>A0A1Y1VWU2</accession>
<proteinExistence type="inferred from homology"/>
<evidence type="ECO:0000256" key="1">
    <source>
        <dbReference type="ARBA" id="ARBA00004141"/>
    </source>
</evidence>
<feature type="transmembrane region" description="Helical" evidence="9">
    <location>
        <begin position="330"/>
        <end position="353"/>
    </location>
</feature>
<feature type="transmembrane region" description="Helical" evidence="9">
    <location>
        <begin position="684"/>
        <end position="700"/>
    </location>
</feature>
<feature type="transmembrane region" description="Helical" evidence="9">
    <location>
        <begin position="637"/>
        <end position="655"/>
    </location>
</feature>
<feature type="transmembrane region" description="Helical" evidence="9">
    <location>
        <begin position="712"/>
        <end position="736"/>
    </location>
</feature>
<name>A0A1Y1VWU2_9FUNG</name>
<organism evidence="10 11">
    <name type="scientific">Linderina pennispora</name>
    <dbReference type="NCBI Taxonomy" id="61395"/>
    <lineage>
        <taxon>Eukaryota</taxon>
        <taxon>Fungi</taxon>
        <taxon>Fungi incertae sedis</taxon>
        <taxon>Zoopagomycota</taxon>
        <taxon>Kickxellomycotina</taxon>
        <taxon>Kickxellomycetes</taxon>
        <taxon>Kickxellales</taxon>
        <taxon>Kickxellaceae</taxon>
        <taxon>Linderina</taxon>
    </lineage>
</organism>
<comment type="subcellular location">
    <subcellularLocation>
        <location evidence="1">Membrane</location>
        <topology evidence="1">Multi-pass membrane protein</topology>
    </subcellularLocation>
</comment>
<dbReference type="InterPro" id="IPR004813">
    <property type="entry name" value="OPT"/>
</dbReference>
<feature type="transmembrane region" description="Helical" evidence="9">
    <location>
        <begin position="259"/>
        <end position="282"/>
    </location>
</feature>
<keyword evidence="8 9" id="KW-0472">Membrane</keyword>
<dbReference type="RefSeq" id="XP_040739858.1">
    <property type="nucleotide sequence ID" value="XM_040888799.1"/>
</dbReference>
<evidence type="ECO:0000256" key="4">
    <source>
        <dbReference type="ARBA" id="ARBA00022692"/>
    </source>
</evidence>
<evidence type="ECO:0000256" key="3">
    <source>
        <dbReference type="ARBA" id="ARBA00022448"/>
    </source>
</evidence>
<evidence type="ECO:0000256" key="8">
    <source>
        <dbReference type="ARBA" id="ARBA00023136"/>
    </source>
</evidence>
<dbReference type="Pfam" id="PF03169">
    <property type="entry name" value="OPT"/>
    <property type="match status" value="1"/>
</dbReference>
<dbReference type="GO" id="GO:0015031">
    <property type="term" value="P:protein transport"/>
    <property type="evidence" value="ECO:0007669"/>
    <property type="project" value="UniProtKB-KW"/>
</dbReference>
<sequence>MSGRDSPLVTYHHDESSDMFANYLEHTVERSEVSGFAMPLDDEKVTLSPWRRNSLSDGRVVSAAPTEDSPYSMVRSAVAPRDTHVPSLTFRSVVLGLFFSVALGFANQLLWFKATPITIGGFFVQIVSFPMGYLMSRILPTRKFNTFGYTWTFNPGPFSIKEHAIISIFAASAATSAYSIDILVVETIYYNRPMGFLPAILITLSSLMLGYSYAGLMRELLVYPAAMIWPSSLVSVTLFRTFHEKTSYLHHVSRLRFFWIAFGCMFVYNILPGFVMPVLTFVPALCLAAPNNVIAQQVGDAFHGLGVLNFTFDWSVISSAYFSSPIAIPWYMACNMFAAFVLTMWVITPAAYYSDVWGSGNLPIYSNSIFLANGSYYDTSQVMDTKGHLDPQKYAEYGPIRMPFQFAYVYGLSFAGIVTLVVYTALNHGRDIYNRLRHLNVGDDDVHARLMRKYLEVPRWWYAITLVSMLALGITACEVYGLLPWYYMLLAITISFIFLVPVGIVQALSNQQPGLNVITEFLIGYLRAGDPVANITFKLYGYITMTQTLMLVSDQKLGHYMKIPPRHVFIAQVLGTTTCGFVQCGVAIWILRAIEGICTTNEVWSCASARTFYSASVIWGLVGPQRLFQNGSPYSPLFYMFLVGAMLPVPVWYLQQRYPNSLWRYVHLPVFFTVLGNMPPAPSASMTSWFFVCFVFQYLIHRYRYGFWQRYAFSLSAALDSGVALSTILIYFVLILPNVHMPDYWGTKTRLCPLAANGGGYKNYQDFQPRT</sequence>
<evidence type="ECO:0000256" key="5">
    <source>
        <dbReference type="ARBA" id="ARBA00022856"/>
    </source>
</evidence>
<keyword evidence="6" id="KW-0653">Protein transport</keyword>
<evidence type="ECO:0000256" key="9">
    <source>
        <dbReference type="SAM" id="Phobius"/>
    </source>
</evidence>
<dbReference type="Proteomes" id="UP000193922">
    <property type="component" value="Unassembled WGS sequence"/>
</dbReference>
<dbReference type="PANTHER" id="PTHR22601">
    <property type="entry name" value="ISP4 LIKE PROTEIN"/>
    <property type="match status" value="1"/>
</dbReference>
<feature type="transmembrane region" description="Helical" evidence="9">
    <location>
        <begin position="196"/>
        <end position="214"/>
    </location>
</feature>
<dbReference type="InterPro" id="IPR004648">
    <property type="entry name" value="Oligpept_transpt"/>
</dbReference>
<dbReference type="NCBIfam" id="TIGR00727">
    <property type="entry name" value="ISP4_OPT"/>
    <property type="match status" value="1"/>
</dbReference>
<feature type="transmembrane region" description="Helical" evidence="9">
    <location>
        <begin position="117"/>
        <end position="135"/>
    </location>
</feature>
<feature type="transmembrane region" description="Helical" evidence="9">
    <location>
        <begin position="407"/>
        <end position="426"/>
    </location>
</feature>